<proteinExistence type="predicted"/>
<evidence type="ECO:0000313" key="1">
    <source>
        <dbReference type="EMBL" id="NOT33672.1"/>
    </source>
</evidence>
<dbReference type="Pfam" id="PF09969">
    <property type="entry name" value="DUF2203"/>
    <property type="match status" value="1"/>
</dbReference>
<accession>A0A849SE73</accession>
<dbReference type="InterPro" id="IPR018699">
    <property type="entry name" value="DUF2203"/>
</dbReference>
<name>A0A849SE73_UNCEI</name>
<sequence>MKITLFSIEEATRQLVEVRPRMEQLVKMNAEFDRIQSRVGVLKVVTAGVSDDNPDLRERKALEERTQALAEEISRGIAAIQRLGAVVKDLDRGLVDFYALSGDRLVFLCWRLGESEVSHWHSLDGGFSSRQPLHSSERD</sequence>
<dbReference type="PIRSF" id="PIRSF016498">
    <property type="entry name" value="UCP016498"/>
    <property type="match status" value="1"/>
</dbReference>
<protein>
    <submittedName>
        <fullName evidence="1">DUF2203 domain-containing protein</fullName>
    </submittedName>
</protein>
<gene>
    <name evidence="1" type="ORF">HOP12_05810</name>
</gene>
<organism evidence="1 2">
    <name type="scientific">Eiseniibacteriota bacterium</name>
    <dbReference type="NCBI Taxonomy" id="2212470"/>
    <lineage>
        <taxon>Bacteria</taxon>
        <taxon>Candidatus Eiseniibacteriota</taxon>
    </lineage>
</organism>
<comment type="caution">
    <text evidence="1">The sequence shown here is derived from an EMBL/GenBank/DDBJ whole genome shotgun (WGS) entry which is preliminary data.</text>
</comment>
<dbReference type="EMBL" id="JABFRW010000062">
    <property type="protein sequence ID" value="NOT33672.1"/>
    <property type="molecule type" value="Genomic_DNA"/>
</dbReference>
<reference evidence="1 2" key="1">
    <citation type="submission" date="2020-04" db="EMBL/GenBank/DDBJ databases">
        <title>Metagenomic profiling of ammonia- and methane-oxidizing microorganisms in a Dutch drinking water treatment plant.</title>
        <authorList>
            <person name="Poghosyan L."/>
            <person name="Leucker S."/>
        </authorList>
    </citation>
    <scope>NUCLEOTIDE SEQUENCE [LARGE SCALE GENOMIC DNA]</scope>
    <source>
        <strain evidence="1">S-RSF-IL-03</strain>
    </source>
</reference>
<evidence type="ECO:0000313" key="2">
    <source>
        <dbReference type="Proteomes" id="UP000580839"/>
    </source>
</evidence>
<dbReference type="Proteomes" id="UP000580839">
    <property type="component" value="Unassembled WGS sequence"/>
</dbReference>
<dbReference type="AlphaFoldDB" id="A0A849SE73"/>